<proteinExistence type="inferred from homology"/>
<evidence type="ECO:0000313" key="8">
    <source>
        <dbReference type="Proteomes" id="UP000005237"/>
    </source>
</evidence>
<name>A0A8R1HNV6_CAEJA</name>
<dbReference type="InterPro" id="IPR036812">
    <property type="entry name" value="NAD(P)_OxRdtase_dom_sf"/>
</dbReference>
<dbReference type="InterPro" id="IPR023210">
    <property type="entry name" value="NADP_OxRdtase_dom"/>
</dbReference>
<evidence type="ECO:0000256" key="5">
    <source>
        <dbReference type="PIRSR" id="PIRSR000097-2"/>
    </source>
</evidence>
<dbReference type="AlphaFoldDB" id="A0A8R1HNV6"/>
<comment type="similarity">
    <text evidence="1">Belongs to the aldo/keto reductase family.</text>
</comment>
<evidence type="ECO:0000313" key="7">
    <source>
        <dbReference type="EnsemblMetazoa" id="CJA07391a.1"/>
    </source>
</evidence>
<reference evidence="8" key="1">
    <citation type="submission" date="2010-08" db="EMBL/GenBank/DDBJ databases">
        <authorList>
            <consortium name="Caenorhabditis japonica Sequencing Consortium"/>
            <person name="Wilson R.K."/>
        </authorList>
    </citation>
    <scope>NUCLEOTIDE SEQUENCE [LARGE SCALE GENOMIC DNA]</scope>
    <source>
        <strain evidence="8">DF5081</strain>
    </source>
</reference>
<dbReference type="EnsemblMetazoa" id="CJA07391a.1">
    <property type="protein sequence ID" value="CJA07391a.1"/>
    <property type="gene ID" value="WBGene00126595"/>
</dbReference>
<dbReference type="SUPFAM" id="SSF51430">
    <property type="entry name" value="NAD(P)-linked oxidoreductase"/>
    <property type="match status" value="1"/>
</dbReference>
<keyword evidence="8" id="KW-1185">Reference proteome</keyword>
<dbReference type="PIRSF" id="PIRSF000097">
    <property type="entry name" value="AKR"/>
    <property type="match status" value="1"/>
</dbReference>
<reference evidence="7" key="2">
    <citation type="submission" date="2022-06" db="UniProtKB">
        <authorList>
            <consortium name="EnsemblMetazoa"/>
        </authorList>
    </citation>
    <scope>IDENTIFICATION</scope>
    <source>
        <strain evidence="7">DF5081</strain>
    </source>
</reference>
<evidence type="ECO:0000259" key="6">
    <source>
        <dbReference type="Pfam" id="PF00248"/>
    </source>
</evidence>
<feature type="active site" description="Proton donor" evidence="4">
    <location>
        <position position="62"/>
    </location>
</feature>
<keyword evidence="2" id="KW-0521">NADP</keyword>
<dbReference type="Pfam" id="PF00248">
    <property type="entry name" value="Aldo_ket_red"/>
    <property type="match status" value="1"/>
</dbReference>
<keyword evidence="3" id="KW-0560">Oxidoreductase</keyword>
<dbReference type="PANTHER" id="PTHR43827:SF3">
    <property type="entry name" value="NADP-DEPENDENT OXIDOREDUCTASE DOMAIN-CONTAINING PROTEIN"/>
    <property type="match status" value="1"/>
</dbReference>
<dbReference type="PANTHER" id="PTHR43827">
    <property type="entry name" value="2,5-DIKETO-D-GLUCONIC ACID REDUCTASE"/>
    <property type="match status" value="1"/>
</dbReference>
<protein>
    <submittedName>
        <fullName evidence="7">Aldo_ket_red domain-containing protein</fullName>
    </submittedName>
</protein>
<evidence type="ECO:0000256" key="4">
    <source>
        <dbReference type="PIRSR" id="PIRSR000097-1"/>
    </source>
</evidence>
<dbReference type="InterPro" id="IPR020471">
    <property type="entry name" value="AKR"/>
</dbReference>
<evidence type="ECO:0000256" key="1">
    <source>
        <dbReference type="ARBA" id="ARBA00007905"/>
    </source>
</evidence>
<dbReference type="Gene3D" id="3.20.20.100">
    <property type="entry name" value="NADP-dependent oxidoreductase domain"/>
    <property type="match status" value="1"/>
</dbReference>
<accession>A0A8R1HNV6</accession>
<feature type="domain" description="NADP-dependent oxidoreductase" evidence="6">
    <location>
        <begin position="40"/>
        <end position="283"/>
    </location>
</feature>
<feature type="binding site" evidence="5">
    <location>
        <position position="113"/>
    </location>
    <ligand>
        <name>substrate</name>
    </ligand>
</feature>
<sequence>MSNVDIITERDPYVVKEKITMSNGVEMPIIGVSSWLTEFTAKDDIKTAIRTGYRMIDVATVYNNLKAIGQAIKEMIEENVIWTFNIFPDSIHEEMCQALNKLHVDRVDLVLAHSPAVHMVLDETTFKQIWREFDALIVEGLTRSIEVCNWASEQISCAIALGLTPIHNRQSEIGEFFPGFEQWDLCAKHKITITIYVTFGSPNGVNFTLSVNPIIMKWVRYKLEDHFAVTLAAFEHHKYGAHVILRNAVGAGFILKPSSVHADKINEALNVFDFELTELEKEEISQSIHLEKRVDHRILDAMLLKFEN</sequence>
<organism evidence="7 8">
    <name type="scientific">Caenorhabditis japonica</name>
    <dbReference type="NCBI Taxonomy" id="281687"/>
    <lineage>
        <taxon>Eukaryota</taxon>
        <taxon>Metazoa</taxon>
        <taxon>Ecdysozoa</taxon>
        <taxon>Nematoda</taxon>
        <taxon>Chromadorea</taxon>
        <taxon>Rhabditida</taxon>
        <taxon>Rhabditina</taxon>
        <taxon>Rhabditomorpha</taxon>
        <taxon>Rhabditoidea</taxon>
        <taxon>Rhabditidae</taxon>
        <taxon>Peloderinae</taxon>
        <taxon>Caenorhabditis</taxon>
    </lineage>
</organism>
<evidence type="ECO:0000256" key="3">
    <source>
        <dbReference type="ARBA" id="ARBA00023002"/>
    </source>
</evidence>
<evidence type="ECO:0000256" key="2">
    <source>
        <dbReference type="ARBA" id="ARBA00022857"/>
    </source>
</evidence>
<dbReference type="PRINTS" id="PR00069">
    <property type="entry name" value="ALDKETRDTASE"/>
</dbReference>
<dbReference type="GO" id="GO:0016616">
    <property type="term" value="F:oxidoreductase activity, acting on the CH-OH group of donors, NAD or NADP as acceptor"/>
    <property type="evidence" value="ECO:0007669"/>
    <property type="project" value="UniProtKB-ARBA"/>
</dbReference>
<dbReference type="Proteomes" id="UP000005237">
    <property type="component" value="Unassembled WGS sequence"/>
</dbReference>